<evidence type="ECO:0000256" key="12">
    <source>
        <dbReference type="SAM" id="SignalP"/>
    </source>
</evidence>
<evidence type="ECO:0000259" key="13">
    <source>
        <dbReference type="Pfam" id="PF00593"/>
    </source>
</evidence>
<evidence type="ECO:0000256" key="2">
    <source>
        <dbReference type="ARBA" id="ARBA00009810"/>
    </source>
</evidence>
<dbReference type="PANTHER" id="PTHR47234:SF2">
    <property type="entry name" value="TONB-DEPENDENT RECEPTOR"/>
    <property type="match status" value="1"/>
</dbReference>
<name>A0ABV0GB46_9BURK</name>
<dbReference type="EMBL" id="JBDPZC010000001">
    <property type="protein sequence ID" value="MEO3712273.1"/>
    <property type="molecule type" value="Genomic_DNA"/>
</dbReference>
<evidence type="ECO:0000313" key="15">
    <source>
        <dbReference type="EMBL" id="MEO3712273.1"/>
    </source>
</evidence>
<evidence type="ECO:0000256" key="5">
    <source>
        <dbReference type="ARBA" id="ARBA00022692"/>
    </source>
</evidence>
<dbReference type="InterPro" id="IPR000531">
    <property type="entry name" value="Beta-barrel_TonB"/>
</dbReference>
<dbReference type="CDD" id="cd01347">
    <property type="entry name" value="ligand_gated_channel"/>
    <property type="match status" value="1"/>
</dbReference>
<dbReference type="RefSeq" id="WP_347607234.1">
    <property type="nucleotide sequence ID" value="NZ_JBDPZC010000001.1"/>
</dbReference>
<evidence type="ECO:0000256" key="7">
    <source>
        <dbReference type="ARBA" id="ARBA00023136"/>
    </source>
</evidence>
<keyword evidence="7 10" id="KW-0472">Membrane</keyword>
<keyword evidence="8 15" id="KW-0675">Receptor</keyword>
<dbReference type="Gene3D" id="2.170.130.10">
    <property type="entry name" value="TonB-dependent receptor, plug domain"/>
    <property type="match status" value="1"/>
</dbReference>
<evidence type="ECO:0000256" key="4">
    <source>
        <dbReference type="ARBA" id="ARBA00022452"/>
    </source>
</evidence>
<evidence type="ECO:0000256" key="9">
    <source>
        <dbReference type="ARBA" id="ARBA00023237"/>
    </source>
</evidence>
<sequence>MNHSLGKRRALALGTVAAAAAFACTAGHADEAPKQLERVVIVGSNLKRIDAEGPSPVQVYKRADIEATGATTLVDALFTMSSTTGGFDGTNSNSFAPGAAAVSLRGMGEKNVLVLLNGRRLANYGFAQGTDSTFVDLNSLPLSAIDEIQVLRDGASAIYGSDAVAGVINFVTRRDFKGLELGAKYSQNTAGDLKTGSANITAGFGDLGRDRFNLLATLDLYQRGAKIAGKHEFTRTNDLRSIGGQDNRATDRSPGSYYNVGTGERHAMPGCAAPSVVEVDDRGDEYCRTDVDGGTKLTPNLKRATGILVGTFELSKDTQLFGELSLNRNKTDWADSYSSIETYQADRYIMPDWGSYKPALGGGEALMVFRSVYEAGRSQSHATSDNTRVLAGARGSFGNYDWEAAASYSNNALSLGQDGLLKRDAVTQALKTGSYDPFALKNPESAWRPLLTSVERTASSKLSTLDAKISNPEAFKLGGPVGIAAGVQFMSESMRDTPDAQIQAHNIENYGGTGSDGSRRVSSAFVEMSLLPIKKLEVQLALRSDHYSDFGNTVNPKLAVAFRPTDSLLLRGGYNTAFKAPTLPQMHMAETTAYSSGVADWVRCRPLGYGPDQCHYYPKMLLVSNTELKPEKTKIASFGAVFNPTRDFLLSLDYYRLEQRDAIQLLDGQYLLDHEFDTPGFDKLVIRDPRNPALEARFPGLRHGRLNTIVTPFINVGRVKTDGADIEGRYAFELAGGKFSLRNELNYQFHFKQSDVQDQDPTERLDSYYRPKWRNVLSLGYERGAWAGSLRANTSASVLNIDDPTHIMDGQEVDRLPSYTTLDFNVRYKGFKNMVVNAGITNFTDKRSRFSTQYGSFLDSTDGPNAYVSVRYSFY</sequence>
<dbReference type="InterPro" id="IPR039426">
    <property type="entry name" value="TonB-dep_rcpt-like"/>
</dbReference>
<dbReference type="PROSITE" id="PS51257">
    <property type="entry name" value="PROKAR_LIPOPROTEIN"/>
    <property type="match status" value="1"/>
</dbReference>
<evidence type="ECO:0000256" key="1">
    <source>
        <dbReference type="ARBA" id="ARBA00004571"/>
    </source>
</evidence>
<keyword evidence="4 10" id="KW-1134">Transmembrane beta strand</keyword>
<feature type="chain" id="PRO_5047182319" evidence="12">
    <location>
        <begin position="30"/>
        <end position="875"/>
    </location>
</feature>
<evidence type="ECO:0000256" key="10">
    <source>
        <dbReference type="PROSITE-ProRule" id="PRU01360"/>
    </source>
</evidence>
<keyword evidence="6 11" id="KW-0798">TonB box</keyword>
<dbReference type="InterPro" id="IPR037066">
    <property type="entry name" value="Plug_dom_sf"/>
</dbReference>
<keyword evidence="12" id="KW-0732">Signal</keyword>
<feature type="signal peptide" evidence="12">
    <location>
        <begin position="1"/>
        <end position="29"/>
    </location>
</feature>
<dbReference type="PROSITE" id="PS52016">
    <property type="entry name" value="TONB_DEPENDENT_REC_3"/>
    <property type="match status" value="1"/>
</dbReference>
<keyword evidence="9 10" id="KW-0998">Cell outer membrane</keyword>
<feature type="domain" description="TonB-dependent receptor plug" evidence="14">
    <location>
        <begin position="52"/>
        <end position="167"/>
    </location>
</feature>
<feature type="domain" description="TonB-dependent receptor-like beta-barrel" evidence="13">
    <location>
        <begin position="352"/>
        <end position="842"/>
    </location>
</feature>
<dbReference type="InterPro" id="IPR012910">
    <property type="entry name" value="Plug_dom"/>
</dbReference>
<protein>
    <submittedName>
        <fullName evidence="15">TonB-dependent receptor</fullName>
    </submittedName>
</protein>
<dbReference type="Proteomes" id="UP001462640">
    <property type="component" value="Unassembled WGS sequence"/>
</dbReference>
<reference evidence="15 16" key="1">
    <citation type="submission" date="2024-05" db="EMBL/GenBank/DDBJ databases">
        <title>Roseateles sp. 2.12 16S ribosomal RNA gene Genome sequencing and assembly.</title>
        <authorList>
            <person name="Woo H."/>
        </authorList>
    </citation>
    <scope>NUCLEOTIDE SEQUENCE [LARGE SCALE GENOMIC DNA]</scope>
    <source>
        <strain evidence="15 16">2.12</strain>
    </source>
</reference>
<evidence type="ECO:0000256" key="8">
    <source>
        <dbReference type="ARBA" id="ARBA00023170"/>
    </source>
</evidence>
<evidence type="ECO:0000256" key="11">
    <source>
        <dbReference type="RuleBase" id="RU003357"/>
    </source>
</evidence>
<dbReference type="Gene3D" id="2.40.170.20">
    <property type="entry name" value="TonB-dependent receptor, beta-barrel domain"/>
    <property type="match status" value="1"/>
</dbReference>
<comment type="similarity">
    <text evidence="2 10 11">Belongs to the TonB-dependent receptor family.</text>
</comment>
<dbReference type="Pfam" id="PF07715">
    <property type="entry name" value="Plug"/>
    <property type="match status" value="1"/>
</dbReference>
<keyword evidence="3 10" id="KW-0813">Transport</keyword>
<dbReference type="SUPFAM" id="SSF56935">
    <property type="entry name" value="Porins"/>
    <property type="match status" value="1"/>
</dbReference>
<organism evidence="15 16">
    <name type="scientific">Roseateles flavus</name>
    <dbReference type="NCBI Taxonomy" id="3149041"/>
    <lineage>
        <taxon>Bacteria</taxon>
        <taxon>Pseudomonadati</taxon>
        <taxon>Pseudomonadota</taxon>
        <taxon>Betaproteobacteria</taxon>
        <taxon>Burkholderiales</taxon>
        <taxon>Sphaerotilaceae</taxon>
        <taxon>Roseateles</taxon>
    </lineage>
</organism>
<accession>A0ABV0GB46</accession>
<evidence type="ECO:0000256" key="6">
    <source>
        <dbReference type="ARBA" id="ARBA00023077"/>
    </source>
</evidence>
<dbReference type="InterPro" id="IPR036942">
    <property type="entry name" value="Beta-barrel_TonB_sf"/>
</dbReference>
<gene>
    <name evidence="15" type="ORF">ABDJ40_05765</name>
</gene>
<evidence type="ECO:0000256" key="3">
    <source>
        <dbReference type="ARBA" id="ARBA00022448"/>
    </source>
</evidence>
<proteinExistence type="inferred from homology"/>
<comment type="subcellular location">
    <subcellularLocation>
        <location evidence="1 10">Cell outer membrane</location>
        <topology evidence="1 10">Multi-pass membrane protein</topology>
    </subcellularLocation>
</comment>
<dbReference type="Pfam" id="PF00593">
    <property type="entry name" value="TonB_dep_Rec_b-barrel"/>
    <property type="match status" value="1"/>
</dbReference>
<evidence type="ECO:0000259" key="14">
    <source>
        <dbReference type="Pfam" id="PF07715"/>
    </source>
</evidence>
<keyword evidence="5 10" id="KW-0812">Transmembrane</keyword>
<comment type="caution">
    <text evidence="15">The sequence shown here is derived from an EMBL/GenBank/DDBJ whole genome shotgun (WGS) entry which is preliminary data.</text>
</comment>
<dbReference type="PANTHER" id="PTHR47234">
    <property type="match status" value="1"/>
</dbReference>
<keyword evidence="16" id="KW-1185">Reference proteome</keyword>
<evidence type="ECO:0000313" key="16">
    <source>
        <dbReference type="Proteomes" id="UP001462640"/>
    </source>
</evidence>